<accession>A0A1H2YPW4</accession>
<protein>
    <recommendedName>
        <fullName evidence="1">SnoaL-like domain-containing protein</fullName>
    </recommendedName>
</protein>
<sequence length="118" mass="13400">MSQSNKDAVRAYYTAIDAEEYDTVFALFDESIVYERPGQENIRNIDALKDFYINQRPLSAGSHEIHSLTSEDETVAVRGTFSGVQADTAVSFGFADFFVFNETGLIERRYTYTDRDTV</sequence>
<dbReference type="Pfam" id="PF12680">
    <property type="entry name" value="SnoaL_2"/>
    <property type="match status" value="1"/>
</dbReference>
<dbReference type="InterPro" id="IPR032710">
    <property type="entry name" value="NTF2-like_dom_sf"/>
</dbReference>
<dbReference type="SUPFAM" id="SSF54427">
    <property type="entry name" value="NTF2-like"/>
    <property type="match status" value="1"/>
</dbReference>
<name>A0A1H2YPW4_HALVA</name>
<dbReference type="AlphaFoldDB" id="A0A1H2YPW4"/>
<dbReference type="RefSeq" id="WP_004515843.1">
    <property type="nucleotide sequence ID" value="NZ_FNOF01000013.1"/>
</dbReference>
<gene>
    <name evidence="2" type="ORF">SAMN05443574_11359</name>
</gene>
<feature type="domain" description="SnoaL-like" evidence="1">
    <location>
        <begin position="9"/>
        <end position="107"/>
    </location>
</feature>
<dbReference type="Proteomes" id="UP000182573">
    <property type="component" value="Unassembled WGS sequence"/>
</dbReference>
<dbReference type="InterPro" id="IPR037401">
    <property type="entry name" value="SnoaL-like"/>
</dbReference>
<evidence type="ECO:0000259" key="1">
    <source>
        <dbReference type="Pfam" id="PF12680"/>
    </source>
</evidence>
<organism evidence="2 3">
    <name type="scientific">Haloarcula vallismortis</name>
    <name type="common">Halobacterium vallismortis</name>
    <dbReference type="NCBI Taxonomy" id="28442"/>
    <lineage>
        <taxon>Archaea</taxon>
        <taxon>Methanobacteriati</taxon>
        <taxon>Methanobacteriota</taxon>
        <taxon>Stenosarchaea group</taxon>
        <taxon>Halobacteria</taxon>
        <taxon>Halobacteriales</taxon>
        <taxon>Haloarculaceae</taxon>
        <taxon>Haloarcula</taxon>
    </lineage>
</organism>
<reference evidence="2 3" key="1">
    <citation type="submission" date="2016-10" db="EMBL/GenBank/DDBJ databases">
        <authorList>
            <person name="de Groot N.N."/>
        </authorList>
    </citation>
    <scope>NUCLEOTIDE SEQUENCE [LARGE SCALE GENOMIC DNA]</scope>
    <source>
        <strain evidence="2 3">DSM 3756</strain>
    </source>
</reference>
<dbReference type="Gene3D" id="3.10.450.50">
    <property type="match status" value="1"/>
</dbReference>
<dbReference type="STRING" id="28442.SAMN05443574_11359"/>
<evidence type="ECO:0000313" key="3">
    <source>
        <dbReference type="Proteomes" id="UP000182573"/>
    </source>
</evidence>
<proteinExistence type="predicted"/>
<evidence type="ECO:0000313" key="2">
    <source>
        <dbReference type="EMBL" id="SDX06868.1"/>
    </source>
</evidence>
<dbReference type="EMBL" id="FNOF01000013">
    <property type="protein sequence ID" value="SDX06868.1"/>
    <property type="molecule type" value="Genomic_DNA"/>
</dbReference>